<dbReference type="InterPro" id="IPR045851">
    <property type="entry name" value="AMP-bd_C_sf"/>
</dbReference>
<dbReference type="GO" id="GO:0030729">
    <property type="term" value="F:acetoacetate-CoA ligase activity"/>
    <property type="evidence" value="ECO:0007669"/>
    <property type="project" value="UniProtKB-EC"/>
</dbReference>
<dbReference type="Proteomes" id="UP000749040">
    <property type="component" value="Unassembled WGS sequence"/>
</dbReference>
<dbReference type="Pfam" id="PF00501">
    <property type="entry name" value="AMP-binding"/>
    <property type="match status" value="1"/>
</dbReference>
<name>A0ABS2U4F4_9ACTN</name>
<dbReference type="PANTHER" id="PTHR42921:SF1">
    <property type="entry name" value="ACETOACETYL-COA SYNTHETASE"/>
    <property type="match status" value="1"/>
</dbReference>
<proteinExistence type="inferred from homology"/>
<dbReference type="Gene3D" id="3.40.50.12780">
    <property type="entry name" value="N-terminal domain of ligase-like"/>
    <property type="match status" value="1"/>
</dbReference>
<feature type="domain" description="AMP-dependent synthetase/ligase" evidence="5">
    <location>
        <begin position="129"/>
        <end position="484"/>
    </location>
</feature>
<keyword evidence="2 8" id="KW-0436">Ligase</keyword>
<comment type="caution">
    <text evidence="8">The sequence shown here is derived from an EMBL/GenBank/DDBJ whole genome shotgun (WGS) entry which is preliminary data.</text>
</comment>
<dbReference type="InterPro" id="IPR000873">
    <property type="entry name" value="AMP-dep_synth/lig_dom"/>
</dbReference>
<evidence type="ECO:0000259" key="6">
    <source>
        <dbReference type="Pfam" id="PF13193"/>
    </source>
</evidence>
<evidence type="ECO:0000256" key="3">
    <source>
        <dbReference type="ARBA" id="ARBA00022741"/>
    </source>
</evidence>
<dbReference type="InterPro" id="IPR020845">
    <property type="entry name" value="AMP-binding_CS"/>
</dbReference>
<dbReference type="InterPro" id="IPR032387">
    <property type="entry name" value="ACAS_N"/>
</dbReference>
<evidence type="ECO:0000259" key="7">
    <source>
        <dbReference type="Pfam" id="PF16177"/>
    </source>
</evidence>
<dbReference type="NCBIfam" id="TIGR01217">
    <property type="entry name" value="ac_ac_CoA_syn"/>
    <property type="match status" value="1"/>
</dbReference>
<keyword evidence="9" id="KW-1185">Reference proteome</keyword>
<comment type="similarity">
    <text evidence="1">Belongs to the ATP-dependent AMP-binding enzyme family.</text>
</comment>
<evidence type="ECO:0000256" key="1">
    <source>
        <dbReference type="ARBA" id="ARBA00006432"/>
    </source>
</evidence>
<feature type="domain" description="AMP-binding enzyme C-terminal" evidence="6">
    <location>
        <begin position="551"/>
        <end position="626"/>
    </location>
</feature>
<dbReference type="Pfam" id="PF13193">
    <property type="entry name" value="AMP-binding_C"/>
    <property type="match status" value="1"/>
</dbReference>
<evidence type="ECO:0000259" key="5">
    <source>
        <dbReference type="Pfam" id="PF00501"/>
    </source>
</evidence>
<dbReference type="SUPFAM" id="SSF56801">
    <property type="entry name" value="Acetyl-CoA synthetase-like"/>
    <property type="match status" value="1"/>
</dbReference>
<gene>
    <name evidence="8" type="ORF">ITX44_39240</name>
</gene>
<reference evidence="8 9" key="1">
    <citation type="submission" date="2021-01" db="EMBL/GenBank/DDBJ databases">
        <title>Streptomyces acididurans sp. nov., isolated from a peat swamp forest soil.</title>
        <authorList>
            <person name="Chantavorakit T."/>
            <person name="Duangmal K."/>
        </authorList>
    </citation>
    <scope>NUCLEOTIDE SEQUENCE [LARGE SCALE GENOMIC DNA]</scope>
    <source>
        <strain evidence="8 9">KK5PA1</strain>
    </source>
</reference>
<dbReference type="EMBL" id="JADKYB010000039">
    <property type="protein sequence ID" value="MBM9510498.1"/>
    <property type="molecule type" value="Genomic_DNA"/>
</dbReference>
<evidence type="ECO:0000256" key="4">
    <source>
        <dbReference type="ARBA" id="ARBA00022840"/>
    </source>
</evidence>
<dbReference type="InterPro" id="IPR025110">
    <property type="entry name" value="AMP-bd_C"/>
</dbReference>
<dbReference type="NCBIfam" id="NF002937">
    <property type="entry name" value="PRK03584.1"/>
    <property type="match status" value="1"/>
</dbReference>
<feature type="domain" description="Acetyl-coenzyme A synthetase N-terminal" evidence="7">
    <location>
        <begin position="51"/>
        <end position="107"/>
    </location>
</feature>
<dbReference type="InterPro" id="IPR005914">
    <property type="entry name" value="Acac_CoA_synth"/>
</dbReference>
<keyword evidence="4" id="KW-0067">ATP-binding</keyword>
<sequence>MTAPQTAPVPEPLWTPGPERIAGARITRFQEWAAGRHCAPAAVPGDPAASYAALHAWSVSESETFWQALTEWFDVRFSTPYERVLADPAMPGARWFPGARLNYAEHALRPALDPARAAEPALLHLDESHEIGTVSWAELRRHVASLAAALRRLGVTPGDRVSGYVPNIAQAVVAVLASAAVGAVWTSCAPDFGARSVLDRFQQVEPVVLITVDGYVYAGKRHDRTDVVRELRAGLPTLRATVHIPLLGTPAPDGALAWDDLVGDDTEAEFAQVPFDHPLWVLYSSGTTGLPKAIVHSQGGILLEHLKQTGLHLDLGPGDRFFWYTSTGWMMWNFLVSGLLTGATVVLYDGSPGHPDIAAQWRVAERTGTTVFGTSAAYVIACRKAGIHPGRDTDLSAVTCVATTGSPLPPDGFRWLHDEVKADLWIASVSGGTDVCSCFAGGVPTLPVHIGELQAPCLATDLQAWDPQGRPVTDEVGELVVANPLPSMPIRFWNDPDGTRYRESYFEMFPGVWRHGDWITRTSRGTVIIHGRSDSTLNRQGVRMGSADIYEVVERLPDIAESLVIGIEQPDGGYWMPLFVKLAPGAVLDDALRDRVRSALRTQLSPRHVPDEIIEVPGIPHTLTGKRIEVPVKRLLQGTALDRAVNPGSVDDLEVLRFYERLAAERATAGA</sequence>
<dbReference type="EC" id="6.2.1.16" evidence="8"/>
<dbReference type="RefSeq" id="WP_205364615.1">
    <property type="nucleotide sequence ID" value="NZ_JADKYB010000039.1"/>
</dbReference>
<accession>A0ABS2U4F4</accession>
<dbReference type="PROSITE" id="PS00455">
    <property type="entry name" value="AMP_BINDING"/>
    <property type="match status" value="1"/>
</dbReference>
<dbReference type="Gene3D" id="3.30.300.30">
    <property type="match status" value="1"/>
</dbReference>
<dbReference type="InterPro" id="IPR042099">
    <property type="entry name" value="ANL_N_sf"/>
</dbReference>
<dbReference type="CDD" id="cd05943">
    <property type="entry name" value="AACS"/>
    <property type="match status" value="1"/>
</dbReference>
<keyword evidence="3" id="KW-0547">Nucleotide-binding</keyword>
<protein>
    <submittedName>
        <fullName evidence="8">Acetoacetate--CoA ligase</fullName>
        <ecNumber evidence="8">6.2.1.16</ecNumber>
    </submittedName>
</protein>
<dbReference type="Pfam" id="PF16177">
    <property type="entry name" value="ACAS_N"/>
    <property type="match status" value="1"/>
</dbReference>
<evidence type="ECO:0000313" key="9">
    <source>
        <dbReference type="Proteomes" id="UP000749040"/>
    </source>
</evidence>
<organism evidence="8 9">
    <name type="scientific">Actinacidiphila acididurans</name>
    <dbReference type="NCBI Taxonomy" id="2784346"/>
    <lineage>
        <taxon>Bacteria</taxon>
        <taxon>Bacillati</taxon>
        <taxon>Actinomycetota</taxon>
        <taxon>Actinomycetes</taxon>
        <taxon>Kitasatosporales</taxon>
        <taxon>Streptomycetaceae</taxon>
        <taxon>Actinacidiphila</taxon>
    </lineage>
</organism>
<dbReference type="PANTHER" id="PTHR42921">
    <property type="entry name" value="ACETOACETYL-COA SYNTHETASE"/>
    <property type="match status" value="1"/>
</dbReference>
<evidence type="ECO:0000256" key="2">
    <source>
        <dbReference type="ARBA" id="ARBA00022598"/>
    </source>
</evidence>
<evidence type="ECO:0000313" key="8">
    <source>
        <dbReference type="EMBL" id="MBM9510498.1"/>
    </source>
</evidence>